<dbReference type="PANTHER" id="PTHR23302">
    <property type="entry name" value="TRANSMEMBRANE CHANNEL-RELATED"/>
    <property type="match status" value="1"/>
</dbReference>
<dbReference type="GO" id="GO:0005886">
    <property type="term" value="C:plasma membrane"/>
    <property type="evidence" value="ECO:0007669"/>
    <property type="project" value="InterPro"/>
</dbReference>
<reference evidence="8" key="1">
    <citation type="journal article" date="2023" name="Mol. Biol. Evol.">
        <title>Third-Generation Sequencing Reveals the Adaptive Role of the Epigenome in Three Deep-Sea Polychaetes.</title>
        <authorList>
            <person name="Perez M."/>
            <person name="Aroh O."/>
            <person name="Sun Y."/>
            <person name="Lan Y."/>
            <person name="Juniper S.K."/>
            <person name="Young C.R."/>
            <person name="Angers B."/>
            <person name="Qian P.Y."/>
        </authorList>
    </citation>
    <scope>NUCLEOTIDE SEQUENCE</scope>
    <source>
        <strain evidence="8">R07B-5</strain>
    </source>
</reference>
<proteinExistence type="inferred from homology"/>
<accession>A0AAD9JS25</accession>
<evidence type="ECO:0000256" key="1">
    <source>
        <dbReference type="ARBA" id="ARBA00004141"/>
    </source>
</evidence>
<keyword evidence="5" id="KW-0472">Membrane</keyword>
<evidence type="ECO:0000259" key="7">
    <source>
        <dbReference type="Pfam" id="PF07810"/>
    </source>
</evidence>
<evidence type="ECO:0000256" key="6">
    <source>
        <dbReference type="SAM" id="SignalP"/>
    </source>
</evidence>
<evidence type="ECO:0000256" key="5">
    <source>
        <dbReference type="ARBA" id="ARBA00023136"/>
    </source>
</evidence>
<dbReference type="InterPro" id="IPR012496">
    <property type="entry name" value="TMC_dom"/>
</dbReference>
<comment type="caution">
    <text evidence="8">The sequence shown here is derived from an EMBL/GenBank/DDBJ whole genome shotgun (WGS) entry which is preliminary data.</text>
</comment>
<comment type="similarity">
    <text evidence="2">Belongs to the TMC family.</text>
</comment>
<dbReference type="Pfam" id="PF07810">
    <property type="entry name" value="TMC"/>
    <property type="match status" value="1"/>
</dbReference>
<dbReference type="AlphaFoldDB" id="A0AAD9JS25"/>
<organism evidence="8 9">
    <name type="scientific">Ridgeia piscesae</name>
    <name type="common">Tubeworm</name>
    <dbReference type="NCBI Taxonomy" id="27915"/>
    <lineage>
        <taxon>Eukaryota</taxon>
        <taxon>Metazoa</taxon>
        <taxon>Spiralia</taxon>
        <taxon>Lophotrochozoa</taxon>
        <taxon>Annelida</taxon>
        <taxon>Polychaeta</taxon>
        <taxon>Sedentaria</taxon>
        <taxon>Canalipalpata</taxon>
        <taxon>Sabellida</taxon>
        <taxon>Siboglinidae</taxon>
        <taxon>Ridgeia</taxon>
    </lineage>
</organism>
<keyword evidence="4" id="KW-1133">Transmembrane helix</keyword>
<protein>
    <recommendedName>
        <fullName evidence="7">TMC domain-containing protein</fullName>
    </recommendedName>
</protein>
<feature type="signal peptide" evidence="6">
    <location>
        <begin position="1"/>
        <end position="24"/>
    </location>
</feature>
<keyword evidence="3" id="KW-0812">Transmembrane</keyword>
<comment type="subcellular location">
    <subcellularLocation>
        <location evidence="1">Membrane</location>
        <topology evidence="1">Multi-pass membrane protein</topology>
    </subcellularLocation>
</comment>
<dbReference type="PANTHER" id="PTHR23302:SF24">
    <property type="entry name" value="TMC DOMAIN-CONTAINING PROTEIN"/>
    <property type="match status" value="1"/>
</dbReference>
<feature type="chain" id="PRO_5042063489" description="TMC domain-containing protein" evidence="6">
    <location>
        <begin position="25"/>
        <end position="113"/>
    </location>
</feature>
<dbReference type="Proteomes" id="UP001209878">
    <property type="component" value="Unassembled WGS sequence"/>
</dbReference>
<keyword evidence="9" id="KW-1185">Reference proteome</keyword>
<dbReference type="InterPro" id="IPR038900">
    <property type="entry name" value="TMC"/>
</dbReference>
<dbReference type="EMBL" id="JAODUO010001816">
    <property type="protein sequence ID" value="KAK2158157.1"/>
    <property type="molecule type" value="Genomic_DNA"/>
</dbReference>
<evidence type="ECO:0000256" key="4">
    <source>
        <dbReference type="ARBA" id="ARBA00022989"/>
    </source>
</evidence>
<name>A0AAD9JS25_RIDPI</name>
<evidence type="ECO:0000313" key="9">
    <source>
        <dbReference type="Proteomes" id="UP001209878"/>
    </source>
</evidence>
<feature type="domain" description="TMC" evidence="7">
    <location>
        <begin position="45"/>
        <end position="113"/>
    </location>
</feature>
<gene>
    <name evidence="8" type="ORF">NP493_1818g00009</name>
</gene>
<evidence type="ECO:0000313" key="8">
    <source>
        <dbReference type="EMBL" id="KAK2158157.1"/>
    </source>
</evidence>
<keyword evidence="6" id="KW-0732">Signal</keyword>
<evidence type="ECO:0000256" key="3">
    <source>
        <dbReference type="ARBA" id="ARBA00022692"/>
    </source>
</evidence>
<sequence>MWIRIVFLRLGSLCVLLQTLKTEALCDPRCAAFKDFNSECRPIRCWETFVAQEFFRLVVMELLSQIFVIFMVEFPRRFVVASFPNRLTWLIGFQEFDIPKNVLNLIYSQTLFW</sequence>
<evidence type="ECO:0000256" key="2">
    <source>
        <dbReference type="ARBA" id="ARBA00006510"/>
    </source>
</evidence>
<dbReference type="GO" id="GO:0008381">
    <property type="term" value="F:mechanosensitive monoatomic ion channel activity"/>
    <property type="evidence" value="ECO:0007669"/>
    <property type="project" value="TreeGrafter"/>
</dbReference>